<gene>
    <name evidence="19" type="ORF">ODALV1_LOCUS11821</name>
</gene>
<dbReference type="InterPro" id="IPR013151">
    <property type="entry name" value="Immunoglobulin_dom"/>
</dbReference>
<keyword evidence="11" id="KW-0325">Glycoprotein</keyword>
<evidence type="ECO:0000313" key="19">
    <source>
        <dbReference type="EMBL" id="CAL8104670.1"/>
    </source>
</evidence>
<dbReference type="SUPFAM" id="SSF48726">
    <property type="entry name" value="Immunoglobulin"/>
    <property type="match status" value="3"/>
</dbReference>
<evidence type="ECO:0000256" key="5">
    <source>
        <dbReference type="ARBA" id="ARBA00022741"/>
    </source>
</evidence>
<dbReference type="InterPro" id="IPR036179">
    <property type="entry name" value="Ig-like_dom_sf"/>
</dbReference>
<evidence type="ECO:0000256" key="16">
    <source>
        <dbReference type="SAM" id="Phobius"/>
    </source>
</evidence>
<dbReference type="SMART" id="SM00219">
    <property type="entry name" value="TyrKc"/>
    <property type="match status" value="1"/>
</dbReference>
<keyword evidence="12" id="KW-0393">Immunoglobulin domain</keyword>
<dbReference type="Gene3D" id="3.30.200.20">
    <property type="entry name" value="Phosphorylase Kinase, domain 1"/>
    <property type="match status" value="1"/>
</dbReference>
<dbReference type="PRINTS" id="PR00109">
    <property type="entry name" value="TYRKINASE"/>
</dbReference>
<dbReference type="InterPro" id="IPR050122">
    <property type="entry name" value="RTK"/>
</dbReference>
<evidence type="ECO:0000313" key="20">
    <source>
        <dbReference type="Proteomes" id="UP001642540"/>
    </source>
</evidence>
<dbReference type="InterPro" id="IPR017441">
    <property type="entry name" value="Protein_kinase_ATP_BS"/>
</dbReference>
<evidence type="ECO:0000256" key="3">
    <source>
        <dbReference type="ARBA" id="ARBA00022692"/>
    </source>
</evidence>
<comment type="subcellular location">
    <subcellularLocation>
        <location evidence="1">Membrane</location>
        <topology evidence="1">Single-pass membrane protein</topology>
    </subcellularLocation>
</comment>
<dbReference type="InterPro" id="IPR007110">
    <property type="entry name" value="Ig-like_dom"/>
</dbReference>
<evidence type="ECO:0000256" key="11">
    <source>
        <dbReference type="ARBA" id="ARBA00023180"/>
    </source>
</evidence>
<dbReference type="SUPFAM" id="SSF56112">
    <property type="entry name" value="Protein kinase-like (PK-like)"/>
    <property type="match status" value="1"/>
</dbReference>
<comment type="caution">
    <text evidence="19">The sequence shown here is derived from an EMBL/GenBank/DDBJ whole genome shotgun (WGS) entry which is preliminary data.</text>
</comment>
<evidence type="ECO:0000256" key="8">
    <source>
        <dbReference type="ARBA" id="ARBA00023136"/>
    </source>
</evidence>
<evidence type="ECO:0000256" key="14">
    <source>
        <dbReference type="PROSITE-ProRule" id="PRU10141"/>
    </source>
</evidence>
<dbReference type="InterPro" id="IPR003599">
    <property type="entry name" value="Ig_sub"/>
</dbReference>
<reference evidence="19 20" key="1">
    <citation type="submission" date="2024-08" db="EMBL/GenBank/DDBJ databases">
        <authorList>
            <person name="Cucini C."/>
            <person name="Frati F."/>
        </authorList>
    </citation>
    <scope>NUCLEOTIDE SEQUENCE [LARGE SCALE GENOMIC DNA]</scope>
</reference>
<dbReference type="PANTHER" id="PTHR24416">
    <property type="entry name" value="TYROSINE-PROTEIN KINASE RECEPTOR"/>
    <property type="match status" value="1"/>
</dbReference>
<evidence type="ECO:0000259" key="17">
    <source>
        <dbReference type="PROSITE" id="PS50011"/>
    </source>
</evidence>
<dbReference type="InterPro" id="IPR020635">
    <property type="entry name" value="Tyr_kinase_cat_dom"/>
</dbReference>
<dbReference type="Gene3D" id="1.10.510.10">
    <property type="entry name" value="Transferase(Phosphotransferase) domain 1"/>
    <property type="match status" value="1"/>
</dbReference>
<evidence type="ECO:0000256" key="7">
    <source>
        <dbReference type="ARBA" id="ARBA00022989"/>
    </source>
</evidence>
<proteinExistence type="predicted"/>
<feature type="domain" description="Ig-like" evidence="18">
    <location>
        <begin position="349"/>
        <end position="444"/>
    </location>
</feature>
<evidence type="ECO:0000256" key="6">
    <source>
        <dbReference type="ARBA" id="ARBA00022840"/>
    </source>
</evidence>
<feature type="domain" description="Ig-like" evidence="18">
    <location>
        <begin position="269"/>
        <end position="342"/>
    </location>
</feature>
<dbReference type="PROSITE" id="PS00107">
    <property type="entry name" value="PROTEIN_KINASE_ATP"/>
    <property type="match status" value="1"/>
</dbReference>
<dbReference type="InterPro" id="IPR003598">
    <property type="entry name" value="Ig_sub2"/>
</dbReference>
<dbReference type="SMART" id="SM00409">
    <property type="entry name" value="IG"/>
    <property type="match status" value="3"/>
</dbReference>
<dbReference type="PROSITE" id="PS50011">
    <property type="entry name" value="PROTEIN_KINASE_DOM"/>
    <property type="match status" value="1"/>
</dbReference>
<dbReference type="EC" id="2.7.10.1" evidence="2"/>
<dbReference type="Pfam" id="PF13927">
    <property type="entry name" value="Ig_3"/>
    <property type="match status" value="1"/>
</dbReference>
<keyword evidence="20" id="KW-1185">Reference proteome</keyword>
<keyword evidence="6 14" id="KW-0067">ATP-binding</keyword>
<dbReference type="CDD" id="cd00096">
    <property type="entry name" value="Ig"/>
    <property type="match status" value="1"/>
</dbReference>
<organism evidence="19 20">
    <name type="scientific">Orchesella dallaii</name>
    <dbReference type="NCBI Taxonomy" id="48710"/>
    <lineage>
        <taxon>Eukaryota</taxon>
        <taxon>Metazoa</taxon>
        <taxon>Ecdysozoa</taxon>
        <taxon>Arthropoda</taxon>
        <taxon>Hexapoda</taxon>
        <taxon>Collembola</taxon>
        <taxon>Entomobryomorpha</taxon>
        <taxon>Entomobryoidea</taxon>
        <taxon>Orchesellidae</taxon>
        <taxon>Orchesellinae</taxon>
        <taxon>Orchesella</taxon>
    </lineage>
</organism>
<evidence type="ECO:0000256" key="13">
    <source>
        <dbReference type="ARBA" id="ARBA00051243"/>
    </source>
</evidence>
<evidence type="ECO:0000256" key="10">
    <source>
        <dbReference type="ARBA" id="ARBA00023170"/>
    </source>
</evidence>
<sequence>MDRKKKKKEKEKGCGTKERERESQAKIINQKTVVLMFASTFGAVATLLLFLHLAHGSVIRPAGNGGGRVADFTSENGADSVGDLFMNKIDLSENDNAQVTVLNKGKLKIMCMSASETQGTDRTAWLKNGSKLEDEQDKRYELSRISLTLHKLRKKQDEAKYECLVYDENDNLRFHRNVSVKVTKKSKPTPKADVVCKDQDADWEDCDEEDIIDYNLNCATSVPQSLMQPDPTLTKPDEENNSNITDSYLCFDLSDSQRRMSHYIVRAAGTSTTIHCNPRGKPTPEVKWLKNRKPITTLGYQSKIENNSLTLKDVTKNHAATYTCEISNGVETRSFDTRFVVTHRIASAPLITEFPTSNMTVAVGTNLTFRCFVIPETRGFIFTMNFEKNDGNRDYEIKSRTSNRSIHAEAHVLVLENVTFEDAGWYKCVAVNTIGKSEKEIYVDVVQDLQPPMYPDLDDRWNPAIIYYGMAGVSFFLFIIVLIMCFCVKKVYIPKKVDKLKLQHGLTKVVTIDKEQVDSEKGEMLMPRINFTVSLKGGQEYELPTDPNWEFCREKLQLGSYLGEGAFGEVKLGTADGIVEKGIVSTVAVKSLKKQHTDAEMADLISEMETMKELGKHVNIINLLGCCTKGGDLLVIMEFAENGNLRDYLRNNRHHFLYETPNKNPNNAPALGHEILDVDPVINTSSEDDVVSFKDLMSFAYQVARGMEYLVQKKYVHRDLAARNVLVSSHKIVKIADFGMTRFANDYYRKKSDGRVPVKWMAPETLFYRIYTIHSDVWSYGILLWEIVTLGGTPYPSMPDVSKLLEFLKEGRRMTQPPNCPTELYLIMRDCWIEEPEGRPTFSDLVEDIGRILSIASGKEYFELEGVRPLEEIITPPESPENSATGVMFDPEFVKSFSDV</sequence>
<comment type="catalytic activity">
    <reaction evidence="13">
        <text>L-tyrosyl-[protein] + ATP = O-phospho-L-tyrosyl-[protein] + ADP + H(+)</text>
        <dbReference type="Rhea" id="RHEA:10596"/>
        <dbReference type="Rhea" id="RHEA-COMP:10136"/>
        <dbReference type="Rhea" id="RHEA-COMP:20101"/>
        <dbReference type="ChEBI" id="CHEBI:15378"/>
        <dbReference type="ChEBI" id="CHEBI:30616"/>
        <dbReference type="ChEBI" id="CHEBI:46858"/>
        <dbReference type="ChEBI" id="CHEBI:61978"/>
        <dbReference type="ChEBI" id="CHEBI:456216"/>
        <dbReference type="EC" id="2.7.10.1"/>
    </reaction>
</comment>
<feature type="transmembrane region" description="Helical" evidence="16">
    <location>
        <begin position="465"/>
        <end position="488"/>
    </location>
</feature>
<keyword evidence="4" id="KW-0732">Signal</keyword>
<feature type="transmembrane region" description="Helical" evidence="16">
    <location>
        <begin position="33"/>
        <end position="54"/>
    </location>
</feature>
<keyword evidence="8 16" id="KW-0472">Membrane</keyword>
<evidence type="ECO:0000256" key="1">
    <source>
        <dbReference type="ARBA" id="ARBA00004167"/>
    </source>
</evidence>
<keyword evidence="7 16" id="KW-1133">Transmembrane helix</keyword>
<dbReference type="InterPro" id="IPR013783">
    <property type="entry name" value="Ig-like_fold"/>
</dbReference>
<feature type="region of interest" description="Disordered" evidence="15">
    <location>
        <begin position="1"/>
        <end position="21"/>
    </location>
</feature>
<evidence type="ECO:0000256" key="2">
    <source>
        <dbReference type="ARBA" id="ARBA00011902"/>
    </source>
</evidence>
<dbReference type="InterPro" id="IPR008266">
    <property type="entry name" value="Tyr_kinase_AS"/>
</dbReference>
<accession>A0ABP1QIV0</accession>
<keyword evidence="3 16" id="KW-0812">Transmembrane</keyword>
<keyword evidence="9" id="KW-1015">Disulfide bond</keyword>
<name>A0ABP1QIV0_9HEXA</name>
<feature type="domain" description="Protein kinase" evidence="17">
    <location>
        <begin position="556"/>
        <end position="862"/>
    </location>
</feature>
<feature type="compositionally biased region" description="Basic and acidic residues" evidence="15">
    <location>
        <begin position="10"/>
        <end position="21"/>
    </location>
</feature>
<feature type="domain" description="Ig-like" evidence="18">
    <location>
        <begin position="107"/>
        <end position="179"/>
    </location>
</feature>
<dbReference type="PROSITE" id="PS50835">
    <property type="entry name" value="IG_LIKE"/>
    <property type="match status" value="3"/>
</dbReference>
<dbReference type="InterPro" id="IPR011009">
    <property type="entry name" value="Kinase-like_dom_sf"/>
</dbReference>
<dbReference type="EMBL" id="CAXLJM020000036">
    <property type="protein sequence ID" value="CAL8104670.1"/>
    <property type="molecule type" value="Genomic_DNA"/>
</dbReference>
<evidence type="ECO:0000256" key="4">
    <source>
        <dbReference type="ARBA" id="ARBA00022729"/>
    </source>
</evidence>
<evidence type="ECO:0000256" key="15">
    <source>
        <dbReference type="SAM" id="MobiDB-lite"/>
    </source>
</evidence>
<dbReference type="Gene3D" id="2.60.40.10">
    <property type="entry name" value="Immunoglobulins"/>
    <property type="match status" value="3"/>
</dbReference>
<dbReference type="Pfam" id="PF00047">
    <property type="entry name" value="ig"/>
    <property type="match status" value="1"/>
</dbReference>
<feature type="binding site" evidence="14">
    <location>
        <position position="590"/>
    </location>
    <ligand>
        <name>ATP</name>
        <dbReference type="ChEBI" id="CHEBI:30616"/>
    </ligand>
</feature>
<dbReference type="PANTHER" id="PTHR24416:SF550">
    <property type="entry name" value="FIBROBLAST GROWTH FACTOR RECEPTOR HOMOLOG 1-RELATED"/>
    <property type="match status" value="1"/>
</dbReference>
<keyword evidence="10" id="KW-0675">Receptor</keyword>
<evidence type="ECO:0000256" key="12">
    <source>
        <dbReference type="ARBA" id="ARBA00023319"/>
    </source>
</evidence>
<dbReference type="PROSITE" id="PS00109">
    <property type="entry name" value="PROTEIN_KINASE_TYR"/>
    <property type="match status" value="1"/>
</dbReference>
<dbReference type="Proteomes" id="UP001642540">
    <property type="component" value="Unassembled WGS sequence"/>
</dbReference>
<keyword evidence="5 14" id="KW-0547">Nucleotide-binding</keyword>
<evidence type="ECO:0000259" key="18">
    <source>
        <dbReference type="PROSITE" id="PS50835"/>
    </source>
</evidence>
<evidence type="ECO:0000256" key="9">
    <source>
        <dbReference type="ARBA" id="ARBA00023157"/>
    </source>
</evidence>
<dbReference type="InterPro" id="IPR000719">
    <property type="entry name" value="Prot_kinase_dom"/>
</dbReference>
<dbReference type="Pfam" id="PF07714">
    <property type="entry name" value="PK_Tyr_Ser-Thr"/>
    <property type="match status" value="1"/>
</dbReference>
<dbReference type="InterPro" id="IPR001245">
    <property type="entry name" value="Ser-Thr/Tyr_kinase_cat_dom"/>
</dbReference>
<dbReference type="SMART" id="SM00408">
    <property type="entry name" value="IGc2"/>
    <property type="match status" value="2"/>
</dbReference>
<protein>
    <recommendedName>
        <fullName evidence="2">receptor protein-tyrosine kinase</fullName>
        <ecNumber evidence="2">2.7.10.1</ecNumber>
    </recommendedName>
</protein>